<dbReference type="AlphaFoldDB" id="G0N498"/>
<evidence type="ECO:0000256" key="1">
    <source>
        <dbReference type="SAM" id="SignalP"/>
    </source>
</evidence>
<name>G0N498_CAEBE</name>
<sequence>MISQTKLVLLLGAVAIMAHEVNARISLMPPMCSTEEMSAWPCMCCRKACWYGVSEITTTYFGNIPGKRSDSEARLTIGMMSQCFNLECADVC</sequence>
<reference evidence="3" key="1">
    <citation type="submission" date="2011-07" db="EMBL/GenBank/DDBJ databases">
        <authorList>
            <consortium name="Caenorhabditis brenneri Sequencing and Analysis Consortium"/>
            <person name="Wilson R.K."/>
        </authorList>
    </citation>
    <scope>NUCLEOTIDE SEQUENCE [LARGE SCALE GENOMIC DNA]</scope>
    <source>
        <strain evidence="3">PB2801</strain>
    </source>
</reference>
<feature type="chain" id="PRO_5003404593" evidence="1">
    <location>
        <begin position="24"/>
        <end position="92"/>
    </location>
</feature>
<keyword evidence="1" id="KW-0732">Signal</keyword>
<dbReference type="EMBL" id="GL379837">
    <property type="protein sequence ID" value="EGT52479.1"/>
    <property type="molecule type" value="Genomic_DNA"/>
</dbReference>
<protein>
    <submittedName>
        <fullName evidence="2">Uncharacterized protein</fullName>
    </submittedName>
</protein>
<dbReference type="OrthoDB" id="5780258at2759"/>
<dbReference type="HOGENOM" id="CLU_177983_0_0_1"/>
<dbReference type="STRING" id="135651.G0N498"/>
<gene>
    <name evidence="2" type="ORF">CAEBREN_17121</name>
</gene>
<accession>G0N498</accession>
<proteinExistence type="predicted"/>
<organism evidence="3">
    <name type="scientific">Caenorhabditis brenneri</name>
    <name type="common">Nematode worm</name>
    <dbReference type="NCBI Taxonomy" id="135651"/>
    <lineage>
        <taxon>Eukaryota</taxon>
        <taxon>Metazoa</taxon>
        <taxon>Ecdysozoa</taxon>
        <taxon>Nematoda</taxon>
        <taxon>Chromadorea</taxon>
        <taxon>Rhabditida</taxon>
        <taxon>Rhabditina</taxon>
        <taxon>Rhabditomorpha</taxon>
        <taxon>Rhabditoidea</taxon>
        <taxon>Rhabditidae</taxon>
        <taxon>Peloderinae</taxon>
        <taxon>Caenorhabditis</taxon>
    </lineage>
</organism>
<keyword evidence="3" id="KW-1185">Reference proteome</keyword>
<dbReference type="Proteomes" id="UP000008068">
    <property type="component" value="Unassembled WGS sequence"/>
</dbReference>
<feature type="signal peptide" evidence="1">
    <location>
        <begin position="1"/>
        <end position="23"/>
    </location>
</feature>
<dbReference type="InParanoid" id="G0N498"/>
<evidence type="ECO:0000313" key="3">
    <source>
        <dbReference type="Proteomes" id="UP000008068"/>
    </source>
</evidence>
<evidence type="ECO:0000313" key="2">
    <source>
        <dbReference type="EMBL" id="EGT52479.1"/>
    </source>
</evidence>